<reference evidence="1 2" key="1">
    <citation type="submission" date="2019-12" db="EMBL/GenBank/DDBJ databases">
        <title>Genomic-based taxomic classification of the family Erythrobacteraceae.</title>
        <authorList>
            <person name="Xu L."/>
        </authorList>
    </citation>
    <scope>NUCLEOTIDE SEQUENCE [LARGE SCALE GENOMIC DNA]</scope>
    <source>
        <strain evidence="1 2">MCCC 1K01500</strain>
    </source>
</reference>
<accession>A0A6I4STY0</accession>
<dbReference type="PANTHER" id="PTHR33361:SF2">
    <property type="entry name" value="DUF885 DOMAIN-CONTAINING PROTEIN"/>
    <property type="match status" value="1"/>
</dbReference>
<evidence type="ECO:0000313" key="2">
    <source>
        <dbReference type="Proteomes" id="UP000433652"/>
    </source>
</evidence>
<dbReference type="InterPro" id="IPR010281">
    <property type="entry name" value="DUF885"/>
</dbReference>
<comment type="caution">
    <text evidence="1">The sequence shown here is derived from an EMBL/GenBank/DDBJ whole genome shotgun (WGS) entry which is preliminary data.</text>
</comment>
<dbReference type="Proteomes" id="UP000433652">
    <property type="component" value="Unassembled WGS sequence"/>
</dbReference>
<protein>
    <submittedName>
        <fullName evidence="1">DUF885 family protein</fullName>
    </submittedName>
</protein>
<keyword evidence="2" id="KW-1185">Reference proteome</keyword>
<dbReference type="EMBL" id="WTYM01000035">
    <property type="protein sequence ID" value="MXO59494.1"/>
    <property type="molecule type" value="Genomic_DNA"/>
</dbReference>
<sequence length="585" mass="64570">MLRSEDTGGHGEHQGDSALHAVFEDVFAGDMALDPQQMTALGLDKGEHSASRSRLNGGGKAQERARFDYARASLAKVRGVDPAGLSETGRVRREVAEYMLEQRLAAEPFGIGQLGYPYRITQMNGAYCKLPDFLDSKHPVENAADAEAYLVRLSGLATVLDEECAAQAEDAARGYLAPGWALDYAEAQMGKLLAATPEASGMTASLAERTASRGIAGDWAARAAKIVENEVYPALRRQADLVRDLRPQSAPGDGLVRLPDGEAHYAASLAYYTTTNFSPDEVHATGLAQVEELSAELDAILRGAGLCEGSVGVRLAQLNERPDQLYPNDDQGRADLITALNRGTRYMQDRLHEVMAQVPEVPIQVRRVPPDIEDGASAGYYYFAALDGSRPATYWVNLRSTHDWPKYTLPALTYHEANPGHHYHFSLVHSDPDLPLLLKNYWLSAYGEGWALYAEMLSDEMGAYEGLERAGALQSWLFRAARLVVDTGLHARGWSVEEATRYFSDHVGFTLPRSRAEIERYCVMPGQACSYKVGQNEWVRQRRRAESALGERFDLKRFHDLLTEGLMPLTMFDRRVEAWIGRGGG</sequence>
<evidence type="ECO:0000313" key="1">
    <source>
        <dbReference type="EMBL" id="MXO59494.1"/>
    </source>
</evidence>
<dbReference type="OrthoDB" id="9763405at2"/>
<dbReference type="Pfam" id="PF05960">
    <property type="entry name" value="DUF885"/>
    <property type="match status" value="1"/>
</dbReference>
<dbReference type="PANTHER" id="PTHR33361">
    <property type="entry name" value="GLR0591 PROTEIN"/>
    <property type="match status" value="1"/>
</dbReference>
<gene>
    <name evidence="1" type="ORF">GRI89_08060</name>
</gene>
<dbReference type="AlphaFoldDB" id="A0A6I4STY0"/>
<organism evidence="1 2">
    <name type="scientific">Croceibacterium salegens</name>
    <dbReference type="NCBI Taxonomy" id="1737568"/>
    <lineage>
        <taxon>Bacteria</taxon>
        <taxon>Pseudomonadati</taxon>
        <taxon>Pseudomonadota</taxon>
        <taxon>Alphaproteobacteria</taxon>
        <taxon>Sphingomonadales</taxon>
        <taxon>Erythrobacteraceae</taxon>
        <taxon>Croceibacterium</taxon>
    </lineage>
</organism>
<dbReference type="RefSeq" id="WP_159793980.1">
    <property type="nucleotide sequence ID" value="NZ_WTYM01000035.1"/>
</dbReference>
<name>A0A6I4STY0_9SPHN</name>
<proteinExistence type="predicted"/>